<accession>A0AAV2MKK9</accession>
<dbReference type="EMBL" id="OZ035830">
    <property type="protein sequence ID" value="CAL1613854.1"/>
    <property type="molecule type" value="Genomic_DNA"/>
</dbReference>
<evidence type="ECO:0000313" key="2">
    <source>
        <dbReference type="Proteomes" id="UP001497482"/>
    </source>
</evidence>
<protein>
    <submittedName>
        <fullName evidence="1">Uncharacterized protein</fullName>
    </submittedName>
</protein>
<gene>
    <name evidence="1" type="ORF">KC01_LOCUS39991</name>
</gene>
<proteinExistence type="predicted"/>
<organism evidence="1 2">
    <name type="scientific">Knipowitschia caucasica</name>
    <name type="common">Caucasian dwarf goby</name>
    <name type="synonym">Pomatoschistus caucasicus</name>
    <dbReference type="NCBI Taxonomy" id="637954"/>
    <lineage>
        <taxon>Eukaryota</taxon>
        <taxon>Metazoa</taxon>
        <taxon>Chordata</taxon>
        <taxon>Craniata</taxon>
        <taxon>Vertebrata</taxon>
        <taxon>Euteleostomi</taxon>
        <taxon>Actinopterygii</taxon>
        <taxon>Neopterygii</taxon>
        <taxon>Teleostei</taxon>
        <taxon>Neoteleostei</taxon>
        <taxon>Acanthomorphata</taxon>
        <taxon>Gobiaria</taxon>
        <taxon>Gobiiformes</taxon>
        <taxon>Gobioidei</taxon>
        <taxon>Gobiidae</taxon>
        <taxon>Gobiinae</taxon>
        <taxon>Knipowitschia</taxon>
    </lineage>
</organism>
<dbReference type="Proteomes" id="UP001497482">
    <property type="component" value="Chromosome 8"/>
</dbReference>
<keyword evidence="2" id="KW-1185">Reference proteome</keyword>
<dbReference type="AlphaFoldDB" id="A0AAV2MKK9"/>
<name>A0AAV2MKK9_KNICA</name>
<reference evidence="1 2" key="1">
    <citation type="submission" date="2024-04" db="EMBL/GenBank/DDBJ databases">
        <authorList>
            <person name="Waldvogel A.-M."/>
            <person name="Schoenle A."/>
        </authorList>
    </citation>
    <scope>NUCLEOTIDE SEQUENCE [LARGE SCALE GENOMIC DNA]</scope>
</reference>
<sequence>MQISVPCSRPVVTDWAPDTGGSAPVCECLESAPVQPHLPPHAPVLGYSAEAHNSVCRTLQPACSAGKIPLTAQPKPPGSMIARAFHRTLDKCQRGRQRGEDL</sequence>
<evidence type="ECO:0000313" key="1">
    <source>
        <dbReference type="EMBL" id="CAL1613854.1"/>
    </source>
</evidence>